<keyword evidence="2" id="KW-1185">Reference proteome</keyword>
<dbReference type="EMBL" id="FNQC01000019">
    <property type="protein sequence ID" value="SDZ51127.1"/>
    <property type="molecule type" value="Genomic_DNA"/>
</dbReference>
<evidence type="ECO:0000313" key="1">
    <source>
        <dbReference type="EMBL" id="SDZ51127.1"/>
    </source>
</evidence>
<sequence length="47" mass="5589">MAIPIYLTLNPKYPFSFLIGLETARKPDFLKHRVSYRWGEVKNSFKD</sequence>
<protein>
    <submittedName>
        <fullName evidence="1">Uncharacterized protein</fullName>
    </submittedName>
</protein>
<proteinExistence type="predicted"/>
<name>A0A1H3TMA7_9BACT</name>
<gene>
    <name evidence="1" type="ORF">SAMN05444412_1199</name>
</gene>
<accession>A0A1H3TMA7</accession>
<dbReference type="Proteomes" id="UP000199663">
    <property type="component" value="Unassembled WGS sequence"/>
</dbReference>
<reference evidence="1 2" key="1">
    <citation type="submission" date="2016-10" db="EMBL/GenBank/DDBJ databases">
        <authorList>
            <person name="Varghese N."/>
            <person name="Submissions S."/>
        </authorList>
    </citation>
    <scope>NUCLEOTIDE SEQUENCE [LARGE SCALE GENOMIC DNA]</scope>
    <source>
        <strain evidence="1 2">DSM 17997</strain>
    </source>
</reference>
<organism evidence="1 2">
    <name type="scientific">Rhodonellum ikkaensis</name>
    <dbReference type="NCBI Taxonomy" id="336829"/>
    <lineage>
        <taxon>Bacteria</taxon>
        <taxon>Pseudomonadati</taxon>
        <taxon>Bacteroidota</taxon>
        <taxon>Cytophagia</taxon>
        <taxon>Cytophagales</taxon>
        <taxon>Cytophagaceae</taxon>
        <taxon>Rhodonellum</taxon>
    </lineage>
</organism>
<comment type="caution">
    <text evidence="1">The sequence shown here is derived from an EMBL/GenBank/DDBJ whole genome shotgun (WGS) entry which is preliminary data.</text>
</comment>
<evidence type="ECO:0000313" key="2">
    <source>
        <dbReference type="Proteomes" id="UP000199663"/>
    </source>
</evidence>